<feature type="signal peptide" evidence="1">
    <location>
        <begin position="1"/>
        <end position="20"/>
    </location>
</feature>
<name>A0A917AK83_9RHOB</name>
<reference evidence="3" key="2">
    <citation type="submission" date="2020-09" db="EMBL/GenBank/DDBJ databases">
        <authorList>
            <person name="Sun Q."/>
            <person name="Zhou Y."/>
        </authorList>
    </citation>
    <scope>NUCLEOTIDE SEQUENCE</scope>
    <source>
        <strain evidence="3">CGMCC 1.16012</strain>
    </source>
</reference>
<proteinExistence type="predicted"/>
<dbReference type="OrthoDB" id="9770826at2"/>
<dbReference type="InterPro" id="IPR010791">
    <property type="entry name" value="AttH_dom"/>
</dbReference>
<dbReference type="Pfam" id="PF07143">
    <property type="entry name" value="CrtC"/>
    <property type="match status" value="1"/>
</dbReference>
<dbReference type="AlphaFoldDB" id="A0A917AK83"/>
<reference evidence="3" key="1">
    <citation type="journal article" date="2014" name="Int. J. Syst. Evol. Microbiol.">
        <title>Complete genome sequence of Corynebacterium casei LMG S-19264T (=DSM 44701T), isolated from a smear-ripened cheese.</title>
        <authorList>
            <consortium name="US DOE Joint Genome Institute (JGI-PGF)"/>
            <person name="Walter F."/>
            <person name="Albersmeier A."/>
            <person name="Kalinowski J."/>
            <person name="Ruckert C."/>
        </authorList>
    </citation>
    <scope>NUCLEOTIDE SEQUENCE</scope>
    <source>
        <strain evidence="3">CGMCC 1.16012</strain>
    </source>
</reference>
<gene>
    <name evidence="3" type="ORF">GCM10011517_26770</name>
</gene>
<protein>
    <submittedName>
        <fullName evidence="3">Iron ABC transporter permease</fullName>
    </submittedName>
</protein>
<dbReference type="Pfam" id="PF17186">
    <property type="entry name" value="Lipocalin_9"/>
    <property type="match status" value="1"/>
</dbReference>
<dbReference type="Gene3D" id="2.40.370.10">
    <property type="entry name" value="AttH-like domain"/>
    <property type="match status" value="2"/>
</dbReference>
<accession>A0A917AK83</accession>
<dbReference type="Proteomes" id="UP000606730">
    <property type="component" value="Unassembled WGS sequence"/>
</dbReference>
<sequence>MNVRGLLVCICLLLGGQGFAQGFAGLGTSAEGFPDPERGTPLQFPRDHGAHPEYRIEWWYVTANLTGEDGRDYGVQWTLFRAALDTELAEGWLTPQIWKGHAAVTTPNQHFFAESFARGGVGQAGAKADPVEVWIDDWQLAGPDINTLQLTATDQAFSFDLGLRADGPLVLHGDQGYSVKSREGKASYYYSQPAYKVRGQLSLPDGSVGVSGHAWLDREWSSQPLSDDQRGWDWVSLTFDSGDRLMGFQLRSDDGVYTSGTWIGADGEVAPFGDGVLKLKPLSISDVNGRKVPTGWQVDLPDRDVSVQIDAINPNAWMTTLFPYWEGPMRITGSHTGRGYLEMTGY</sequence>
<comment type="caution">
    <text evidence="3">The sequence shown here is derived from an EMBL/GenBank/DDBJ whole genome shotgun (WGS) entry which is preliminary data.</text>
</comment>
<evidence type="ECO:0000313" key="4">
    <source>
        <dbReference type="Proteomes" id="UP000606730"/>
    </source>
</evidence>
<organism evidence="3 4">
    <name type="scientific">Actibacterium pelagium</name>
    <dbReference type="NCBI Taxonomy" id="2029103"/>
    <lineage>
        <taxon>Bacteria</taxon>
        <taxon>Pseudomonadati</taxon>
        <taxon>Pseudomonadota</taxon>
        <taxon>Alphaproteobacteria</taxon>
        <taxon>Rhodobacterales</taxon>
        <taxon>Roseobacteraceae</taxon>
        <taxon>Actibacterium</taxon>
    </lineage>
</organism>
<keyword evidence="1" id="KW-0732">Signal</keyword>
<dbReference type="SUPFAM" id="SSF159245">
    <property type="entry name" value="AttH-like"/>
    <property type="match status" value="1"/>
</dbReference>
<dbReference type="EMBL" id="BMKN01000002">
    <property type="protein sequence ID" value="GGE57645.1"/>
    <property type="molecule type" value="Genomic_DNA"/>
</dbReference>
<evidence type="ECO:0000256" key="1">
    <source>
        <dbReference type="SAM" id="SignalP"/>
    </source>
</evidence>
<evidence type="ECO:0000313" key="3">
    <source>
        <dbReference type="EMBL" id="GGE57645.1"/>
    </source>
</evidence>
<dbReference type="RefSeq" id="WP_095594555.1">
    <property type="nucleotide sequence ID" value="NZ_BMKN01000002.1"/>
</dbReference>
<evidence type="ECO:0000259" key="2">
    <source>
        <dbReference type="Pfam" id="PF07143"/>
    </source>
</evidence>
<dbReference type="InterPro" id="IPR023374">
    <property type="entry name" value="AttH-like_dom_sf"/>
</dbReference>
<dbReference type="PANTHER" id="PTHR38591:SF1">
    <property type="entry name" value="BLL1000 PROTEIN"/>
    <property type="match status" value="1"/>
</dbReference>
<feature type="domain" description="AttH" evidence="2">
    <location>
        <begin position="56"/>
        <end position="222"/>
    </location>
</feature>
<dbReference type="PANTHER" id="PTHR38591">
    <property type="entry name" value="HYDROLASE"/>
    <property type="match status" value="1"/>
</dbReference>
<feature type="chain" id="PRO_5037540561" evidence="1">
    <location>
        <begin position="21"/>
        <end position="346"/>
    </location>
</feature>
<keyword evidence="4" id="KW-1185">Reference proteome</keyword>